<name>A0A8T9ASB4_9HYPH</name>
<evidence type="ECO:0000313" key="1">
    <source>
        <dbReference type="EMBL" id="TSE08857.1"/>
    </source>
</evidence>
<dbReference type="AlphaFoldDB" id="A0A8T9ASB4"/>
<evidence type="ECO:0000313" key="2">
    <source>
        <dbReference type="Proteomes" id="UP000235507"/>
    </source>
</evidence>
<dbReference type="EMBL" id="PNOT02000200">
    <property type="protein sequence ID" value="TSE08857.1"/>
    <property type="molecule type" value="Genomic_DNA"/>
</dbReference>
<proteinExistence type="predicted"/>
<protein>
    <recommendedName>
        <fullName evidence="3">SIR2-like domain-containing protein</fullName>
    </recommendedName>
</protein>
<dbReference type="Proteomes" id="UP000235507">
    <property type="component" value="Unassembled WGS sequence"/>
</dbReference>
<gene>
    <name evidence="1" type="ORF">C1D09_016835</name>
</gene>
<keyword evidence="2" id="KW-1185">Reference proteome</keyword>
<organism evidence="1 2">
    <name type="scientific">Mesorhizobium intechi</name>
    <dbReference type="NCBI Taxonomy" id="537601"/>
    <lineage>
        <taxon>Bacteria</taxon>
        <taxon>Pseudomonadati</taxon>
        <taxon>Pseudomonadota</taxon>
        <taxon>Alphaproteobacteria</taxon>
        <taxon>Hyphomicrobiales</taxon>
        <taxon>Phyllobacteriaceae</taxon>
        <taxon>Mesorhizobium</taxon>
    </lineage>
</organism>
<evidence type="ECO:0008006" key="3">
    <source>
        <dbReference type="Google" id="ProtNLM"/>
    </source>
</evidence>
<reference evidence="1" key="1">
    <citation type="submission" date="2019-07" db="EMBL/GenBank/DDBJ databases">
        <title>Mesorhizobum intechiensis sp. nov. isolated from nodules of Lotus tenuis growing in lowlands of the Flooding Pampa, Argentina.</title>
        <authorList>
            <person name="Estrella M.J."/>
            <person name="Torres Tejerizo G.A."/>
            <person name="Cumpa Velazquez L.M."/>
            <person name="Fontana F."/>
            <person name="Hansen L."/>
            <person name="Pistorio M."/>
            <person name="Sannazzaro A.I."/>
        </authorList>
    </citation>
    <scope>NUCLEOTIDE SEQUENCE</scope>
    <source>
        <strain evidence="1">BD68</strain>
    </source>
</reference>
<dbReference type="OrthoDB" id="9148542at2"/>
<sequence length="623" mass="67303">MNEDLRSNNRRVGIHSTGIVLYPNQRFLRCRPTVCALLIYLSTPLCSESRSMPSAPSASKISVRETLDILDGPFRNVATGIAQDMYAFWLGSGISFGRVDGLKQIISRVMEFLRGQVDPANPNCPYNAALRRALGLAPLSADEWARVDLNADFAAWPDQASIVARLTNNYARLLDITVAGKDDDYLLWDGVGVPATFANPAIEPDVEHLCMGILVLEGAASSIATANWDGLVEKAIDELTGGIPKLVVCVRAEDLRKPGLTGQIIKFHGCAVLAVAEQGVYRPFLVGRYSQINRWAAAPENQAVIGRLLDIAVSKPTIMMGLSAQDSNIQAFFAKAEAVMQWPWPGDRPSFVFSGEQVGVDQEGLLKNVYPQTYTAVTRDQINERSLIKAYANPLLLALVFSVIADKMQVMVATVEGAIDPAARATLQQGVLALRDHLATLDNGDRLQFVRKFVDHASRTMTMFRDGAAGGAPRRYNPLTSLPLHLIAEDQALPSSGLPEIAVFAGLLGIGLRDGTWTLAESDPADPASGAVKVATASASTKLVLAANGRSAIRLQQNGHIDDNEDAVLIYSGEKPPPMPRSPRSSPGRTGVLGLREVSIYDLLQHATSALDLMQQFRSEAAI</sequence>
<comment type="caution">
    <text evidence="1">The sequence shown here is derived from an EMBL/GenBank/DDBJ whole genome shotgun (WGS) entry which is preliminary data.</text>
</comment>
<accession>A0A8T9ASB4</accession>